<dbReference type="PANTHER" id="PTHR44379">
    <property type="entry name" value="OXIDOREDUCTASE WITH IRON-SULFUR SUBUNIT"/>
    <property type="match status" value="1"/>
</dbReference>
<keyword evidence="8" id="KW-1185">Reference proteome</keyword>
<evidence type="ECO:0000313" key="8">
    <source>
        <dbReference type="Proteomes" id="UP001314635"/>
    </source>
</evidence>
<feature type="domain" description="2Fe-2S ferredoxin-type" evidence="6">
    <location>
        <begin position="11"/>
        <end position="87"/>
    </location>
</feature>
<dbReference type="SUPFAM" id="SSF54292">
    <property type="entry name" value="2Fe-2S ferredoxin-like"/>
    <property type="match status" value="1"/>
</dbReference>
<evidence type="ECO:0000259" key="6">
    <source>
        <dbReference type="PROSITE" id="PS51085"/>
    </source>
</evidence>
<keyword evidence="4" id="KW-0408">Iron</keyword>
<dbReference type="RefSeq" id="WP_012043818.1">
    <property type="nucleotide sequence ID" value="NZ_JABFDP010000011.1"/>
</dbReference>
<evidence type="ECO:0000256" key="5">
    <source>
        <dbReference type="ARBA" id="ARBA00023014"/>
    </source>
</evidence>
<keyword evidence="1" id="KW-0001">2Fe-2S</keyword>
<reference evidence="8" key="1">
    <citation type="journal article" date="2021" name="ISME J.">
        <title>Evolutionary origin and ecological implication of a unique nif island in free-living Bradyrhizobium lineages.</title>
        <authorList>
            <person name="Tao J."/>
        </authorList>
    </citation>
    <scope>NUCLEOTIDE SEQUENCE [LARGE SCALE GENOMIC DNA]</scope>
    <source>
        <strain evidence="8">SZCCT0094</strain>
    </source>
</reference>
<dbReference type="InterPro" id="IPR036884">
    <property type="entry name" value="2Fe-2S-bd_dom_sf"/>
</dbReference>
<name>A0ABS5GE47_9BRAD</name>
<dbReference type="EMBL" id="JAFCLK010000031">
    <property type="protein sequence ID" value="MBR1139602.1"/>
    <property type="molecule type" value="Genomic_DNA"/>
</dbReference>
<organism evidence="7 8">
    <name type="scientific">Bradyrhizobium denitrificans</name>
    <dbReference type="NCBI Taxonomy" id="2734912"/>
    <lineage>
        <taxon>Bacteria</taxon>
        <taxon>Pseudomonadati</taxon>
        <taxon>Pseudomonadota</taxon>
        <taxon>Alphaproteobacteria</taxon>
        <taxon>Hyphomicrobiales</taxon>
        <taxon>Nitrobacteraceae</taxon>
        <taxon>Bradyrhizobium</taxon>
    </lineage>
</organism>
<protein>
    <submittedName>
        <fullName evidence="7">(2Fe-2S)-binding protein</fullName>
    </submittedName>
</protein>
<dbReference type="PROSITE" id="PS00197">
    <property type="entry name" value="2FE2S_FER_1"/>
    <property type="match status" value="1"/>
</dbReference>
<dbReference type="Proteomes" id="UP001314635">
    <property type="component" value="Unassembled WGS sequence"/>
</dbReference>
<dbReference type="CDD" id="cd00207">
    <property type="entry name" value="fer2"/>
    <property type="match status" value="1"/>
</dbReference>
<dbReference type="InterPro" id="IPR051452">
    <property type="entry name" value="Diverse_Oxidoreductases"/>
</dbReference>
<proteinExistence type="predicted"/>
<dbReference type="InterPro" id="IPR002888">
    <property type="entry name" value="2Fe-2S-bd"/>
</dbReference>
<sequence length="175" mass="18341">MSDLDEADATVRVRFVVNGRKTACDVAPRDTLVDCLRTQLELTGTHAGCEMGACGACLVQLDGRAVHACLMFAVQADGARIDTIEGLSESGVIADLQAEFHRRNALQCGFCTPGMLINAHELLSNVARPSREAIRDALSGNFCRCTGYEAIVDAIAAVAEARAAKAAQGAEGASS</sequence>
<dbReference type="PROSITE" id="PS51085">
    <property type="entry name" value="2FE2S_FER_2"/>
    <property type="match status" value="1"/>
</dbReference>
<dbReference type="InterPro" id="IPR001041">
    <property type="entry name" value="2Fe-2S_ferredoxin-type"/>
</dbReference>
<dbReference type="PANTHER" id="PTHR44379:SF8">
    <property type="entry name" value="XANTHINE DEHYDROGENASE IRON-SULFUR-BINDING SUBUNIT XDHC-RELATED"/>
    <property type="match status" value="1"/>
</dbReference>
<evidence type="ECO:0000256" key="1">
    <source>
        <dbReference type="ARBA" id="ARBA00022714"/>
    </source>
</evidence>
<keyword evidence="2" id="KW-0479">Metal-binding</keyword>
<keyword evidence="3" id="KW-0560">Oxidoreductase</keyword>
<comment type="caution">
    <text evidence="7">The sequence shown here is derived from an EMBL/GenBank/DDBJ whole genome shotgun (WGS) entry which is preliminary data.</text>
</comment>
<accession>A0ABS5GE47</accession>
<evidence type="ECO:0000256" key="2">
    <source>
        <dbReference type="ARBA" id="ARBA00022723"/>
    </source>
</evidence>
<dbReference type="Gene3D" id="1.10.150.120">
    <property type="entry name" value="[2Fe-2S]-binding domain"/>
    <property type="match status" value="1"/>
</dbReference>
<evidence type="ECO:0000256" key="4">
    <source>
        <dbReference type="ARBA" id="ARBA00023004"/>
    </source>
</evidence>
<dbReference type="Pfam" id="PF01799">
    <property type="entry name" value="Fer2_2"/>
    <property type="match status" value="1"/>
</dbReference>
<dbReference type="InterPro" id="IPR006058">
    <property type="entry name" value="2Fe2S_fd_BS"/>
</dbReference>
<keyword evidence="5" id="KW-0411">Iron-sulfur</keyword>
<gene>
    <name evidence="7" type="ORF">JQ619_27985</name>
</gene>
<dbReference type="Gene3D" id="3.10.20.30">
    <property type="match status" value="1"/>
</dbReference>
<evidence type="ECO:0000256" key="3">
    <source>
        <dbReference type="ARBA" id="ARBA00023002"/>
    </source>
</evidence>
<dbReference type="InterPro" id="IPR036010">
    <property type="entry name" value="2Fe-2S_ferredoxin-like_sf"/>
</dbReference>
<evidence type="ECO:0000313" key="7">
    <source>
        <dbReference type="EMBL" id="MBR1139602.1"/>
    </source>
</evidence>
<dbReference type="SUPFAM" id="SSF47741">
    <property type="entry name" value="CO dehydrogenase ISP C-domain like"/>
    <property type="match status" value="1"/>
</dbReference>
<dbReference type="InterPro" id="IPR012675">
    <property type="entry name" value="Beta-grasp_dom_sf"/>
</dbReference>
<dbReference type="Pfam" id="PF00111">
    <property type="entry name" value="Fer2"/>
    <property type="match status" value="1"/>
</dbReference>